<dbReference type="PANTHER" id="PTHR22093:SF0">
    <property type="entry name" value="LEUKOCYTE RECEPTOR CLUSTER MEMBER 1"/>
    <property type="match status" value="1"/>
</dbReference>
<feature type="compositionally biased region" description="Basic and acidic residues" evidence="1">
    <location>
        <begin position="209"/>
        <end position="218"/>
    </location>
</feature>
<dbReference type="InterPro" id="IPR039875">
    <property type="entry name" value="LENG1-like"/>
</dbReference>
<feature type="region of interest" description="Disordered" evidence="1">
    <location>
        <begin position="187"/>
        <end position="357"/>
    </location>
</feature>
<dbReference type="AlphaFoldDB" id="A0AA39R6L2"/>
<evidence type="ECO:0000313" key="3">
    <source>
        <dbReference type="EMBL" id="KAK0514401.1"/>
    </source>
</evidence>
<accession>A0AA39R6L2</accession>
<evidence type="ECO:0000256" key="1">
    <source>
        <dbReference type="SAM" id="MobiDB-lite"/>
    </source>
</evidence>
<protein>
    <recommendedName>
        <fullName evidence="2">CBF1-interacting co-repressor CIR N-terminal domain-containing protein</fullName>
    </recommendedName>
</protein>
<organism evidence="3 4">
    <name type="scientific">Cladonia borealis</name>
    <dbReference type="NCBI Taxonomy" id="184061"/>
    <lineage>
        <taxon>Eukaryota</taxon>
        <taxon>Fungi</taxon>
        <taxon>Dikarya</taxon>
        <taxon>Ascomycota</taxon>
        <taxon>Pezizomycotina</taxon>
        <taxon>Lecanoromycetes</taxon>
        <taxon>OSLEUM clade</taxon>
        <taxon>Lecanoromycetidae</taxon>
        <taxon>Lecanorales</taxon>
        <taxon>Lecanorineae</taxon>
        <taxon>Cladoniaceae</taxon>
        <taxon>Cladonia</taxon>
    </lineage>
</organism>
<evidence type="ECO:0000259" key="2">
    <source>
        <dbReference type="SMART" id="SM01083"/>
    </source>
</evidence>
<proteinExistence type="predicted"/>
<dbReference type="InterPro" id="IPR019339">
    <property type="entry name" value="CIR_N_dom"/>
</dbReference>
<dbReference type="EMBL" id="JAFEKC020000005">
    <property type="protein sequence ID" value="KAK0514401.1"/>
    <property type="molecule type" value="Genomic_DNA"/>
</dbReference>
<feature type="domain" description="CBF1-interacting co-repressor CIR N-terminal" evidence="2">
    <location>
        <begin position="10"/>
        <end position="46"/>
    </location>
</feature>
<sequence length="357" mass="40974">MVLHLLGKKSWNVYNADNIAKVKRDEAAAAAREEAEEQRMQEADAERRIKILRGLKADPPPAPVEGRSEAERNGTGAPGRERKRRRIAGEDDTDRDIRFAQENNALVPAKAEMQLKSKKSSDAPITDTNGHINLFPAEGSRRHAPKNAEVEAEKAKKQKEYEDQYTMRFSNAAGFKQAIGQKPWYQTMGADENKDGEPETVSKDVWGNEDPRRKERQTMRIAADDPLAAIQRGVAGVREVEKERRKWKEQKDREMREIEEAERRRRKRKKRSSKDDDLESFSLDGPAQDDKQRRHHHLKDREDSSKHSHRHRSRSRDRDKYRSHAGRHGNTTRGKAGERPGWEPGPGGRYSSQFAHA</sequence>
<reference evidence="3" key="1">
    <citation type="submission" date="2023-03" db="EMBL/GenBank/DDBJ databases">
        <title>Complete genome of Cladonia borealis.</title>
        <authorList>
            <person name="Park H."/>
        </authorList>
    </citation>
    <scope>NUCLEOTIDE SEQUENCE</scope>
    <source>
        <strain evidence="3">ANT050790</strain>
    </source>
</reference>
<feature type="compositionally biased region" description="Basic and acidic residues" evidence="1">
    <location>
        <begin position="191"/>
        <end position="202"/>
    </location>
</feature>
<dbReference type="Proteomes" id="UP001166286">
    <property type="component" value="Unassembled WGS sequence"/>
</dbReference>
<comment type="caution">
    <text evidence="3">The sequence shown here is derived from an EMBL/GenBank/DDBJ whole genome shotgun (WGS) entry which is preliminary data.</text>
</comment>
<dbReference type="PANTHER" id="PTHR22093">
    <property type="entry name" value="LEUKOCYTE RECEPTOR CLUSTER LRC MEMBER 1"/>
    <property type="match status" value="1"/>
</dbReference>
<feature type="compositionally biased region" description="Basic and acidic residues" evidence="1">
    <location>
        <begin position="146"/>
        <end position="159"/>
    </location>
</feature>
<evidence type="ECO:0000313" key="4">
    <source>
        <dbReference type="Proteomes" id="UP001166286"/>
    </source>
</evidence>
<keyword evidence="4" id="KW-1185">Reference proteome</keyword>
<dbReference type="SMART" id="SM01083">
    <property type="entry name" value="Cir_N"/>
    <property type="match status" value="1"/>
</dbReference>
<dbReference type="Pfam" id="PF10197">
    <property type="entry name" value="Cir_N"/>
    <property type="match status" value="1"/>
</dbReference>
<feature type="compositionally biased region" description="Basic and acidic residues" evidence="1">
    <location>
        <begin position="238"/>
        <end position="263"/>
    </location>
</feature>
<name>A0AA39R6L2_9LECA</name>
<gene>
    <name evidence="3" type="ORF">JMJ35_003018</name>
</gene>
<feature type="region of interest" description="Disordered" evidence="1">
    <location>
        <begin position="52"/>
        <end position="159"/>
    </location>
</feature>